<comment type="caution">
    <text evidence="1">The sequence shown here is derived from an EMBL/GenBank/DDBJ whole genome shotgun (WGS) entry which is preliminary data.</text>
</comment>
<name>A0ACB9MR71_9MYRT</name>
<evidence type="ECO:0000313" key="1">
    <source>
        <dbReference type="EMBL" id="KAI4326677.1"/>
    </source>
</evidence>
<dbReference type="Proteomes" id="UP001057402">
    <property type="component" value="Chromosome 9"/>
</dbReference>
<protein>
    <submittedName>
        <fullName evidence="1">Uncharacterized protein</fullName>
    </submittedName>
</protein>
<evidence type="ECO:0000313" key="2">
    <source>
        <dbReference type="Proteomes" id="UP001057402"/>
    </source>
</evidence>
<accession>A0ACB9MR71</accession>
<organism evidence="1 2">
    <name type="scientific">Melastoma candidum</name>
    <dbReference type="NCBI Taxonomy" id="119954"/>
    <lineage>
        <taxon>Eukaryota</taxon>
        <taxon>Viridiplantae</taxon>
        <taxon>Streptophyta</taxon>
        <taxon>Embryophyta</taxon>
        <taxon>Tracheophyta</taxon>
        <taxon>Spermatophyta</taxon>
        <taxon>Magnoliopsida</taxon>
        <taxon>eudicotyledons</taxon>
        <taxon>Gunneridae</taxon>
        <taxon>Pentapetalae</taxon>
        <taxon>rosids</taxon>
        <taxon>malvids</taxon>
        <taxon>Myrtales</taxon>
        <taxon>Melastomataceae</taxon>
        <taxon>Melastomatoideae</taxon>
        <taxon>Melastomateae</taxon>
        <taxon>Melastoma</taxon>
    </lineage>
</organism>
<keyword evidence="2" id="KW-1185">Reference proteome</keyword>
<reference evidence="2" key="1">
    <citation type="journal article" date="2023" name="Front. Plant Sci.">
        <title>Chromosomal-level genome assembly of Melastoma candidum provides insights into trichome evolution.</title>
        <authorList>
            <person name="Zhong Y."/>
            <person name="Wu W."/>
            <person name="Sun C."/>
            <person name="Zou P."/>
            <person name="Liu Y."/>
            <person name="Dai S."/>
            <person name="Zhou R."/>
        </authorList>
    </citation>
    <scope>NUCLEOTIDE SEQUENCE [LARGE SCALE GENOMIC DNA]</scope>
</reference>
<dbReference type="EMBL" id="CM042888">
    <property type="protein sequence ID" value="KAI4326677.1"/>
    <property type="molecule type" value="Genomic_DNA"/>
</dbReference>
<sequence length="750" mass="82728">MSSPTVASSRSILTAVIGTAAATLLISAALFWVCRKFSSSRRTWRRGGAKSTSFRREDADPNDKLDMLAMHVKGLVVDEAGPDVIYVRKLDDGRPPARSSFPKVIFNPSYGREEEKRVDVQVDHGRTTRDGESWPILPHGHERSSSMEKTVSVSVPDKRSSVIPTKPTSEICLQRIALNMVPQIPIMTQPSQPPTPPPYPPPPPPPPPLKSPRPGGTSHLRAIPLPPPQLPNKPARPSRRANHPLSNTPHPPSAAGLTVSSIKPPTGLRGGGSTRTGTSDSIDDGSSRDVKGPVKLKPLHWDKVVANADHSVVWNEIVDGSLRFDDELMESLFGYKNDKPKSREDAMPMISSKLSRFSSVPPAKIFILDPRKSQNTAIVLKSLAMSRKEIIEALVDGNGLGTDVLEKLNTIAPSKEEEAKILSFDGNQARLADAEYFLYHLLKAVPTAFTRLSAMLFRVNYESEISQLRDSLRVLELGCRELRTRGLFFKLLEAVLKAGNRMNAGTARGNAQAFDLSALRKLSDIKSTNGKTTLLHFIVEQVTRSEGRSRLNKNPHAFAGSAGQGNSSEHLQLGLQELENLNRDLSNVKKAATTDYDGLQGTFGILSRCVADIRRLITSCDHDKERRFEKEMREFLRSCDEELEAVKEEQRKVMELVNRTADYYLVGASKDKAAHPLQLFVLVKDFLDMVDKVRADISQKLQKESSTGAATTGGQSPPPKGPLKFPNLPHNFVMEFRRSPMSSDSEGDFQ</sequence>
<proteinExistence type="predicted"/>
<gene>
    <name evidence="1" type="ORF">MLD38_031965</name>
</gene>